<protein>
    <submittedName>
        <fullName evidence="2">Uncharacterized protein</fullName>
    </submittedName>
</protein>
<dbReference type="EMBL" id="QYYH01000042">
    <property type="protein sequence ID" value="RJY17456.1"/>
    <property type="molecule type" value="Genomic_DNA"/>
</dbReference>
<organism evidence="2 3">
    <name type="scientific">Parashewanella spongiae</name>
    <dbReference type="NCBI Taxonomy" id="342950"/>
    <lineage>
        <taxon>Bacteria</taxon>
        <taxon>Pseudomonadati</taxon>
        <taxon>Pseudomonadota</taxon>
        <taxon>Gammaproteobacteria</taxon>
        <taxon>Alteromonadales</taxon>
        <taxon>Shewanellaceae</taxon>
        <taxon>Parashewanella</taxon>
    </lineage>
</organism>
<name>A0A3A6TX42_9GAMM</name>
<reference evidence="2 3" key="1">
    <citation type="submission" date="2018-09" db="EMBL/GenBank/DDBJ databases">
        <title>Phylogeny of the Shewanellaceae, and recommendation for two new genera, Pseudoshewanella and Parashewanella.</title>
        <authorList>
            <person name="Wang G."/>
        </authorList>
    </citation>
    <scope>NUCLEOTIDE SEQUENCE [LARGE SCALE GENOMIC DNA]</scope>
    <source>
        <strain evidence="2 3">KCTC 22492</strain>
    </source>
</reference>
<comment type="caution">
    <text evidence="2">The sequence shown here is derived from an EMBL/GenBank/DDBJ whole genome shotgun (WGS) entry which is preliminary data.</text>
</comment>
<gene>
    <name evidence="2" type="ORF">D5R81_08450</name>
</gene>
<dbReference type="AlphaFoldDB" id="A0A3A6TX42"/>
<dbReference type="RefSeq" id="WP_121853217.1">
    <property type="nucleotide sequence ID" value="NZ_CP037952.1"/>
</dbReference>
<sequence length="166" mass="19403">MSKKNKGIFAKIKSAYVECHEDCEVPYPIVEFIKKDNIPMVVIGQRYSHYYRIVPLEEAADDDKILAGLSPRDVQNLSMYTLFLELQRRYELDTVEYHQSDEKYFNFKDKKTDSFIQLTTEGILNNPDIFNKIKDGDQFKVGFLCGDKNKSEDKSKGRESNNKKMH</sequence>
<evidence type="ECO:0000313" key="2">
    <source>
        <dbReference type="EMBL" id="RJY17456.1"/>
    </source>
</evidence>
<feature type="region of interest" description="Disordered" evidence="1">
    <location>
        <begin position="147"/>
        <end position="166"/>
    </location>
</feature>
<accession>A0A3A6TX42</accession>
<proteinExistence type="predicted"/>
<dbReference type="Proteomes" id="UP000273022">
    <property type="component" value="Unassembled WGS sequence"/>
</dbReference>
<keyword evidence="3" id="KW-1185">Reference proteome</keyword>
<evidence type="ECO:0000313" key="3">
    <source>
        <dbReference type="Proteomes" id="UP000273022"/>
    </source>
</evidence>
<evidence type="ECO:0000256" key="1">
    <source>
        <dbReference type="SAM" id="MobiDB-lite"/>
    </source>
</evidence>